<evidence type="ECO:0000313" key="4">
    <source>
        <dbReference type="Proteomes" id="UP000199063"/>
    </source>
</evidence>
<organism evidence="3 4">
    <name type="scientific">Streptomyces wuyuanensis</name>
    <dbReference type="NCBI Taxonomy" id="1196353"/>
    <lineage>
        <taxon>Bacteria</taxon>
        <taxon>Bacillati</taxon>
        <taxon>Actinomycetota</taxon>
        <taxon>Actinomycetes</taxon>
        <taxon>Kitasatosporales</taxon>
        <taxon>Streptomycetaceae</taxon>
        <taxon>Streptomyces</taxon>
    </lineage>
</organism>
<keyword evidence="4" id="KW-1185">Reference proteome</keyword>
<dbReference type="EMBL" id="FNHI01000024">
    <property type="protein sequence ID" value="SDN31936.1"/>
    <property type="molecule type" value="Genomic_DNA"/>
</dbReference>
<keyword evidence="2" id="KW-1133">Transmembrane helix</keyword>
<feature type="transmembrane region" description="Helical" evidence="2">
    <location>
        <begin position="228"/>
        <end position="248"/>
    </location>
</feature>
<feature type="transmembrane region" description="Helical" evidence="2">
    <location>
        <begin position="422"/>
        <end position="440"/>
    </location>
</feature>
<sequence length="471" mass="47528">MSGSLWLKDPGAAVRDALPRVPEKPRPTGPAGADPVGELADRLDDFVAAAVHPDEVAALLESDGLTDERIRRRYGHEDSFALAEELYARVERRFPPSGDPPPGPAGPTLLVCLLRGLLFTLPGLGHLLAAPVLAGGGRTAYAPLLAAALAGWTWNQALAHRAYTWLGLGDRPAAAGALLRGAPVGVVLGTAAAAAVAPLHVPAVLFAAGQSLYLAAATVLLVLSRERVLLPVLLPLVGGALFAALQPMPARAHIVLPLVSVTAATGAAAGAVAGVLRRADPGGRRGNRRRGVGPRGLGGSVPYGLFGLGSGALVLHAALDAPAFAVALTLGMGPAEWLLYRFRADSLAGLRACTSPGAFRISVAAALARSLAGYAGALLTLMAAAMLLWPGAGDGPDAATAAGVLLLGAVLWTGLLLQAFGAVLSPAAVCCAAALAPLLLPGSERLLVPAGASGVLVLLVCAQLGRITAHR</sequence>
<dbReference type="Proteomes" id="UP000199063">
    <property type="component" value="Unassembled WGS sequence"/>
</dbReference>
<dbReference type="STRING" id="1196353.SAMN05444921_12425"/>
<keyword evidence="2" id="KW-0812">Transmembrane</keyword>
<evidence type="ECO:0000256" key="2">
    <source>
        <dbReference type="SAM" id="Phobius"/>
    </source>
</evidence>
<dbReference type="GeneID" id="40833063"/>
<feature type="transmembrane region" description="Helical" evidence="2">
    <location>
        <begin position="297"/>
        <end position="315"/>
    </location>
</feature>
<dbReference type="RefSeq" id="WP_093660141.1">
    <property type="nucleotide sequence ID" value="NZ_FNHI01000024.1"/>
</dbReference>
<feature type="transmembrane region" description="Helical" evidence="2">
    <location>
        <begin position="398"/>
        <end position="417"/>
    </location>
</feature>
<proteinExistence type="predicted"/>
<feature type="transmembrane region" description="Helical" evidence="2">
    <location>
        <begin position="446"/>
        <end position="465"/>
    </location>
</feature>
<feature type="transmembrane region" description="Helical" evidence="2">
    <location>
        <begin position="371"/>
        <end position="392"/>
    </location>
</feature>
<accession>A0A1H0AGS0</accession>
<protein>
    <recommendedName>
        <fullName evidence="5">Integral membrane protein</fullName>
    </recommendedName>
</protein>
<name>A0A1H0AGS0_9ACTN</name>
<feature type="transmembrane region" description="Helical" evidence="2">
    <location>
        <begin position="321"/>
        <end position="340"/>
    </location>
</feature>
<reference evidence="4" key="1">
    <citation type="submission" date="2016-10" db="EMBL/GenBank/DDBJ databases">
        <authorList>
            <person name="Varghese N."/>
            <person name="Submissions S."/>
        </authorList>
    </citation>
    <scope>NUCLEOTIDE SEQUENCE [LARGE SCALE GENOMIC DNA]</scope>
    <source>
        <strain evidence="4">CGMCC 4.7042</strain>
    </source>
</reference>
<keyword evidence="2" id="KW-0472">Membrane</keyword>
<evidence type="ECO:0008006" key="5">
    <source>
        <dbReference type="Google" id="ProtNLM"/>
    </source>
</evidence>
<dbReference type="AlphaFoldDB" id="A0A1H0AGS0"/>
<feature type="compositionally biased region" description="Basic and acidic residues" evidence="1">
    <location>
        <begin position="17"/>
        <end position="26"/>
    </location>
</feature>
<gene>
    <name evidence="3" type="ORF">SAMN05444921_12425</name>
</gene>
<dbReference type="OrthoDB" id="3696477at2"/>
<feature type="region of interest" description="Disordered" evidence="1">
    <location>
        <begin position="1"/>
        <end position="37"/>
    </location>
</feature>
<feature type="transmembrane region" description="Helical" evidence="2">
    <location>
        <begin position="254"/>
        <end position="276"/>
    </location>
</feature>
<evidence type="ECO:0000256" key="1">
    <source>
        <dbReference type="SAM" id="MobiDB-lite"/>
    </source>
</evidence>
<feature type="transmembrane region" description="Helical" evidence="2">
    <location>
        <begin position="203"/>
        <end position="223"/>
    </location>
</feature>
<feature type="transmembrane region" description="Helical" evidence="2">
    <location>
        <begin position="177"/>
        <end position="197"/>
    </location>
</feature>
<evidence type="ECO:0000313" key="3">
    <source>
        <dbReference type="EMBL" id="SDN31936.1"/>
    </source>
</evidence>